<keyword evidence="4" id="KW-1185">Reference proteome</keyword>
<feature type="compositionally biased region" description="Low complexity" evidence="1">
    <location>
        <begin position="166"/>
        <end position="176"/>
    </location>
</feature>
<evidence type="ECO:0000256" key="2">
    <source>
        <dbReference type="SAM" id="Phobius"/>
    </source>
</evidence>
<dbReference type="AlphaFoldDB" id="A0A9Q3VKR7"/>
<feature type="compositionally biased region" description="Gly residues" evidence="1">
    <location>
        <begin position="295"/>
        <end position="316"/>
    </location>
</feature>
<dbReference type="EMBL" id="JAJSBI010000003">
    <property type="protein sequence ID" value="MCD9873512.1"/>
    <property type="molecule type" value="Genomic_DNA"/>
</dbReference>
<feature type="region of interest" description="Disordered" evidence="1">
    <location>
        <begin position="94"/>
        <end position="126"/>
    </location>
</feature>
<dbReference type="RefSeq" id="WP_232647582.1">
    <property type="nucleotide sequence ID" value="NZ_JAJSBI010000003.1"/>
</dbReference>
<feature type="region of interest" description="Disordered" evidence="1">
    <location>
        <begin position="157"/>
        <end position="248"/>
    </location>
</feature>
<accession>A0A9Q3VKR7</accession>
<feature type="region of interest" description="Disordered" evidence="1">
    <location>
        <begin position="1"/>
        <end position="27"/>
    </location>
</feature>
<feature type="compositionally biased region" description="Low complexity" evidence="1">
    <location>
        <begin position="193"/>
        <end position="209"/>
    </location>
</feature>
<proteinExistence type="predicted"/>
<comment type="caution">
    <text evidence="3">The sequence shown here is derived from an EMBL/GenBank/DDBJ whole genome shotgun (WGS) entry which is preliminary data.</text>
</comment>
<keyword evidence="2" id="KW-1133">Transmembrane helix</keyword>
<evidence type="ECO:0000313" key="3">
    <source>
        <dbReference type="EMBL" id="MCD9873512.1"/>
    </source>
</evidence>
<protein>
    <submittedName>
        <fullName evidence="3">Uncharacterized protein</fullName>
    </submittedName>
</protein>
<feature type="region of interest" description="Disordered" evidence="1">
    <location>
        <begin position="278"/>
        <end position="357"/>
    </location>
</feature>
<feature type="transmembrane region" description="Helical" evidence="2">
    <location>
        <begin position="130"/>
        <end position="153"/>
    </location>
</feature>
<keyword evidence="2" id="KW-0472">Membrane</keyword>
<name>A0A9Q3VKR7_9ACTN</name>
<gene>
    <name evidence="3" type="ORF">LJ657_07485</name>
</gene>
<keyword evidence="2" id="KW-0812">Transmembrane</keyword>
<reference evidence="3" key="1">
    <citation type="submission" date="2021-12" db="EMBL/GenBank/DDBJ databases">
        <authorList>
            <person name="Lee J.-H."/>
            <person name="Kim S.-B."/>
        </authorList>
    </citation>
    <scope>NUCLEOTIDE SEQUENCE</scope>
    <source>
        <strain evidence="3">NR30</strain>
    </source>
</reference>
<evidence type="ECO:0000313" key="4">
    <source>
        <dbReference type="Proteomes" id="UP001108029"/>
    </source>
</evidence>
<sequence length="357" mass="35599">MADERCAFPGDAEPSSGSAGGRPPGRWLDRETAELLLRGESLETVDAASRDQAERLAKTLDGLIVESPPSAELPGEAAALAAFRAARSGARAEQAAAGRNRAGDSDAGLVRIGGSAPDPGRSRWGRPARFGLTAVLAAGMVGGVAFAATTGVLPTPFGHNEPGPGPVASVSAAASPDRPFVSPSQNSALGDQTPDGSTSPSTGPTTPNGSTGGGSSTEPGSGSDEERAAGGAWWLGAPSACRDMRDGRELTADRRRALEGAAGGSGPARVRKYCKVVLAGTDGTSRSDGDKGGGRGRGGQGDQNGKGGGQGNQGGDGDGHHIAPGSPAITPSPLPSLLPRQLVPTPHRSPKPPHSTL</sequence>
<dbReference type="Proteomes" id="UP001108029">
    <property type="component" value="Unassembled WGS sequence"/>
</dbReference>
<evidence type="ECO:0000256" key="1">
    <source>
        <dbReference type="SAM" id="MobiDB-lite"/>
    </source>
</evidence>
<organism evidence="3 4">
    <name type="scientific">Streptomyces guryensis</name>
    <dbReference type="NCBI Taxonomy" id="2886947"/>
    <lineage>
        <taxon>Bacteria</taxon>
        <taxon>Bacillati</taxon>
        <taxon>Actinomycetota</taxon>
        <taxon>Actinomycetes</taxon>
        <taxon>Kitasatosporales</taxon>
        <taxon>Streptomycetaceae</taxon>
        <taxon>Streptomyces</taxon>
    </lineage>
</organism>